<evidence type="ECO:0000256" key="1">
    <source>
        <dbReference type="ARBA" id="ARBA00010790"/>
    </source>
</evidence>
<dbReference type="Pfam" id="PF05199">
    <property type="entry name" value="GMC_oxred_C"/>
    <property type="match status" value="1"/>
</dbReference>
<comment type="caution">
    <text evidence="6">The sequence shown here is derived from an EMBL/GenBank/DDBJ whole genome shotgun (WGS) entry which is preliminary data.</text>
</comment>
<dbReference type="Pfam" id="PF00732">
    <property type="entry name" value="GMC_oxred_N"/>
    <property type="match status" value="1"/>
</dbReference>
<feature type="binding site" evidence="2">
    <location>
        <position position="622"/>
    </location>
    <ligand>
        <name>FAD</name>
        <dbReference type="ChEBI" id="CHEBI:57692"/>
    </ligand>
</feature>
<feature type="domain" description="Glucose-methanol-choline oxidoreductase N-terminal" evidence="4">
    <location>
        <begin position="112"/>
        <end position="392"/>
    </location>
</feature>
<dbReference type="Gene3D" id="3.50.50.60">
    <property type="entry name" value="FAD/NAD(P)-binding domain"/>
    <property type="match status" value="2"/>
</dbReference>
<dbReference type="PANTHER" id="PTHR11552">
    <property type="entry name" value="GLUCOSE-METHANOL-CHOLINE GMC OXIDOREDUCTASE"/>
    <property type="match status" value="1"/>
</dbReference>
<dbReference type="GO" id="GO:0050660">
    <property type="term" value="F:flavin adenine dinucleotide binding"/>
    <property type="evidence" value="ECO:0007669"/>
    <property type="project" value="InterPro"/>
</dbReference>
<comment type="similarity">
    <text evidence="1">Belongs to the GMC oxidoreductase family.</text>
</comment>
<dbReference type="Gene3D" id="3.30.560.10">
    <property type="entry name" value="Glucose Oxidase, domain 3"/>
    <property type="match status" value="1"/>
</dbReference>
<dbReference type="InterPro" id="IPR007867">
    <property type="entry name" value="GMC_OxRtase_C"/>
</dbReference>
<dbReference type="AlphaFoldDB" id="A0AAN7AE51"/>
<keyword evidence="2" id="KW-0285">Flavoprotein</keyword>
<gene>
    <name evidence="6" type="ORF">QBC35DRAFT_442545</name>
</gene>
<keyword evidence="2" id="KW-0274">FAD</keyword>
<feature type="signal peptide" evidence="3">
    <location>
        <begin position="1"/>
        <end position="23"/>
    </location>
</feature>
<reference evidence="6" key="1">
    <citation type="journal article" date="2023" name="Mol. Phylogenet. Evol.">
        <title>Genome-scale phylogeny and comparative genomics of the fungal order Sordariales.</title>
        <authorList>
            <person name="Hensen N."/>
            <person name="Bonometti L."/>
            <person name="Westerberg I."/>
            <person name="Brannstrom I.O."/>
            <person name="Guillou S."/>
            <person name="Cros-Aarteil S."/>
            <person name="Calhoun S."/>
            <person name="Haridas S."/>
            <person name="Kuo A."/>
            <person name="Mondo S."/>
            <person name="Pangilinan J."/>
            <person name="Riley R."/>
            <person name="LaButti K."/>
            <person name="Andreopoulos B."/>
            <person name="Lipzen A."/>
            <person name="Chen C."/>
            <person name="Yan M."/>
            <person name="Daum C."/>
            <person name="Ng V."/>
            <person name="Clum A."/>
            <person name="Steindorff A."/>
            <person name="Ohm R.A."/>
            <person name="Martin F."/>
            <person name="Silar P."/>
            <person name="Natvig D.O."/>
            <person name="Lalanne C."/>
            <person name="Gautier V."/>
            <person name="Ament-Velasquez S.L."/>
            <person name="Kruys A."/>
            <person name="Hutchinson M.I."/>
            <person name="Powell A.J."/>
            <person name="Barry K."/>
            <person name="Miller A.N."/>
            <person name="Grigoriev I.V."/>
            <person name="Debuchy R."/>
            <person name="Gladieux P."/>
            <person name="Hiltunen Thoren M."/>
            <person name="Johannesson H."/>
        </authorList>
    </citation>
    <scope>NUCLEOTIDE SEQUENCE</scope>
    <source>
        <strain evidence="6">PSN309</strain>
    </source>
</reference>
<dbReference type="PANTHER" id="PTHR11552:SF80">
    <property type="entry name" value="GMC OXIDOREDUCTASE"/>
    <property type="match status" value="1"/>
</dbReference>
<dbReference type="SUPFAM" id="SSF51905">
    <property type="entry name" value="FAD/NAD(P)-binding domain"/>
    <property type="match status" value="1"/>
</dbReference>
<reference evidence="6" key="2">
    <citation type="submission" date="2023-05" db="EMBL/GenBank/DDBJ databases">
        <authorList>
            <consortium name="Lawrence Berkeley National Laboratory"/>
            <person name="Steindorff A."/>
            <person name="Hensen N."/>
            <person name="Bonometti L."/>
            <person name="Westerberg I."/>
            <person name="Brannstrom I.O."/>
            <person name="Guillou S."/>
            <person name="Cros-Aarteil S."/>
            <person name="Calhoun S."/>
            <person name="Haridas S."/>
            <person name="Kuo A."/>
            <person name="Mondo S."/>
            <person name="Pangilinan J."/>
            <person name="Riley R."/>
            <person name="Labutti K."/>
            <person name="Andreopoulos B."/>
            <person name="Lipzen A."/>
            <person name="Chen C."/>
            <person name="Yanf M."/>
            <person name="Daum C."/>
            <person name="Ng V."/>
            <person name="Clum A."/>
            <person name="Ohm R."/>
            <person name="Martin F."/>
            <person name="Silar P."/>
            <person name="Natvig D."/>
            <person name="Lalanne C."/>
            <person name="Gautier V."/>
            <person name="Ament-Velasquez S.L."/>
            <person name="Kruys A."/>
            <person name="Hutchinson M.I."/>
            <person name="Powell A.J."/>
            <person name="Barry K."/>
            <person name="Miller A.N."/>
            <person name="Grigoriev I.V."/>
            <person name="Debuchy R."/>
            <person name="Gladieux P."/>
            <person name="Thoren M.H."/>
            <person name="Johannesson H."/>
        </authorList>
    </citation>
    <scope>NUCLEOTIDE SEQUENCE</scope>
    <source>
        <strain evidence="6">PSN309</strain>
    </source>
</reference>
<feature type="chain" id="PRO_5042912738" description="GMC oxidoreductase" evidence="3">
    <location>
        <begin position="24"/>
        <end position="652"/>
    </location>
</feature>
<dbReference type="InterPro" id="IPR012132">
    <property type="entry name" value="GMC_OxRdtase"/>
</dbReference>
<proteinExistence type="inferred from homology"/>
<evidence type="ECO:0000313" key="7">
    <source>
        <dbReference type="Proteomes" id="UP001302126"/>
    </source>
</evidence>
<dbReference type="EMBL" id="MU864518">
    <property type="protein sequence ID" value="KAK4183863.1"/>
    <property type="molecule type" value="Genomic_DNA"/>
</dbReference>
<dbReference type="InterPro" id="IPR036188">
    <property type="entry name" value="FAD/NAD-bd_sf"/>
</dbReference>
<evidence type="ECO:0000256" key="3">
    <source>
        <dbReference type="SAM" id="SignalP"/>
    </source>
</evidence>
<evidence type="ECO:0000313" key="6">
    <source>
        <dbReference type="EMBL" id="KAK4183863.1"/>
    </source>
</evidence>
<name>A0AAN7AE51_9PEZI</name>
<dbReference type="Proteomes" id="UP001302126">
    <property type="component" value="Unassembled WGS sequence"/>
</dbReference>
<comment type="cofactor">
    <cofactor evidence="2">
        <name>FAD</name>
        <dbReference type="ChEBI" id="CHEBI:57692"/>
    </cofactor>
</comment>
<organism evidence="6 7">
    <name type="scientific">Podospora australis</name>
    <dbReference type="NCBI Taxonomy" id="1536484"/>
    <lineage>
        <taxon>Eukaryota</taxon>
        <taxon>Fungi</taxon>
        <taxon>Dikarya</taxon>
        <taxon>Ascomycota</taxon>
        <taxon>Pezizomycotina</taxon>
        <taxon>Sordariomycetes</taxon>
        <taxon>Sordariomycetidae</taxon>
        <taxon>Sordariales</taxon>
        <taxon>Podosporaceae</taxon>
        <taxon>Podospora</taxon>
    </lineage>
</organism>
<dbReference type="GO" id="GO:0016614">
    <property type="term" value="F:oxidoreductase activity, acting on CH-OH group of donors"/>
    <property type="evidence" value="ECO:0007669"/>
    <property type="project" value="InterPro"/>
</dbReference>
<evidence type="ECO:0000256" key="2">
    <source>
        <dbReference type="PIRSR" id="PIRSR000137-2"/>
    </source>
</evidence>
<dbReference type="InterPro" id="IPR000172">
    <property type="entry name" value="GMC_OxRdtase_N"/>
</dbReference>
<keyword evidence="3" id="KW-0732">Signal</keyword>
<evidence type="ECO:0000259" key="4">
    <source>
        <dbReference type="Pfam" id="PF00732"/>
    </source>
</evidence>
<feature type="domain" description="Glucose-methanol-choline oxidoreductase C-terminal" evidence="5">
    <location>
        <begin position="504"/>
        <end position="639"/>
    </location>
</feature>
<accession>A0AAN7AE51</accession>
<protein>
    <recommendedName>
        <fullName evidence="8">GMC oxidoreductase</fullName>
    </recommendedName>
</protein>
<dbReference type="SUPFAM" id="SSF54373">
    <property type="entry name" value="FAD-linked reductases, C-terminal domain"/>
    <property type="match status" value="1"/>
</dbReference>
<keyword evidence="7" id="KW-1185">Reference proteome</keyword>
<dbReference type="PIRSF" id="PIRSF000137">
    <property type="entry name" value="Alcohol_oxidase"/>
    <property type="match status" value="1"/>
</dbReference>
<evidence type="ECO:0000259" key="5">
    <source>
        <dbReference type="Pfam" id="PF05199"/>
    </source>
</evidence>
<sequence length="652" mass="69578">MIRVARYLAVLLSSALCVAGGDGSSENEYDYIVVGSGPGGGPLAVNLAKAGHSVLLLEAGDDQTSDVTTHILSLGFPLPTNRWDFYVKMYSDQAQQLRNNHLTWKRADGSLWVGNGSAAPADATPLGVYYPRGATLGGSSVINAGGAVLPSRRDWDRIGQITGDKSWNSAKFRSILKRIEDNHYLPRGTPGHGFNGYLDINSNDGTVWQNQPDLLKVFQSMASMVGDNPAAVVEQVQRDINHGGPDRERTQGLFGLPFHVNETWGRFSSRDVVRDTTADKKPNGAAKYRLTLKTQSLATKVLFAKKGKKQVATGVEFLEGKSLYSADPRYNASATGVKRVATAKKEVILSGGVFNTPQLLQLSGIGPAADLARLNIPLIADLPGVGARLQDNQELPIVGVAQRVLESIPVPSDPVCTFGAPGDPCVEAFSRGQGPYARAGLNSNAFLWRSNHSADGENDVLFFTFPNGAFRGFWPAEAVSNIPPEVPGTIGMAMVKMNPQNGGGTVRLRSADPRDTPDINFAMFGDAGAEVDLGAMADAAAWSREMYPRVEAPVGPVRPAEPPCNLGSPAECLAGDKQWVKDQTFGHHAVGTAAIGGDKDPLAVLDSKFRVRGVQKLRVVDGSVFPRPPGAFPVLATFLISEKAAEDILKDA</sequence>
<evidence type="ECO:0008006" key="8">
    <source>
        <dbReference type="Google" id="ProtNLM"/>
    </source>
</evidence>